<dbReference type="Pfam" id="PF02569">
    <property type="entry name" value="Pantoate_ligase"/>
    <property type="match status" value="1"/>
</dbReference>
<keyword evidence="5 8" id="KW-0547">Nucleotide-binding</keyword>
<comment type="miscellaneous">
    <text evidence="8">The reaction proceeds by a bi uni uni bi ping pong mechanism.</text>
</comment>
<evidence type="ECO:0000256" key="4">
    <source>
        <dbReference type="ARBA" id="ARBA00022655"/>
    </source>
</evidence>
<proteinExistence type="inferred from homology"/>
<dbReference type="InterPro" id="IPR003721">
    <property type="entry name" value="Pantoate_ligase"/>
</dbReference>
<dbReference type="InterPro" id="IPR042176">
    <property type="entry name" value="Pantoate_ligase_C"/>
</dbReference>
<dbReference type="KEGG" id="flh:EJ997_07625"/>
<dbReference type="PANTHER" id="PTHR21299">
    <property type="entry name" value="CYTIDYLATE KINASE/PANTOATE-BETA-ALANINE LIGASE"/>
    <property type="match status" value="1"/>
</dbReference>
<dbReference type="PANTHER" id="PTHR21299:SF1">
    <property type="entry name" value="PANTOATE--BETA-ALANINE LIGASE"/>
    <property type="match status" value="1"/>
</dbReference>
<dbReference type="GO" id="GO:0004592">
    <property type="term" value="F:pantoate-beta-alanine ligase activity"/>
    <property type="evidence" value="ECO:0007669"/>
    <property type="project" value="UniProtKB-UniRule"/>
</dbReference>
<feature type="binding site" evidence="8">
    <location>
        <position position="67"/>
    </location>
    <ligand>
        <name>beta-alanine</name>
        <dbReference type="ChEBI" id="CHEBI:57966"/>
    </ligand>
</feature>
<dbReference type="UniPathway" id="UPA00028">
    <property type="reaction ID" value="UER00005"/>
</dbReference>
<comment type="function">
    <text evidence="8">Catalyzes the condensation of pantoate with beta-alanine in an ATP-dependent reaction via a pantoyl-adenylate intermediate.</text>
</comment>
<dbReference type="GO" id="GO:0015940">
    <property type="term" value="P:pantothenate biosynthetic process"/>
    <property type="evidence" value="ECO:0007669"/>
    <property type="project" value="UniProtKB-UniRule"/>
</dbReference>
<protein>
    <recommendedName>
        <fullName evidence="8">Pantothenate synthetase</fullName>
        <shortName evidence="8">PS</shortName>
        <ecNumber evidence="8">6.3.2.1</ecNumber>
    </recommendedName>
    <alternativeName>
        <fullName evidence="8">Pantoate--beta-alanine ligase</fullName>
    </alternativeName>
    <alternativeName>
        <fullName evidence="8">Pantoate-activating enzyme</fullName>
    </alternativeName>
</protein>
<keyword evidence="3 8" id="KW-0436">Ligase</keyword>
<comment type="similarity">
    <text evidence="2 8">Belongs to the pantothenate synthetase family.</text>
</comment>
<dbReference type="EC" id="6.3.2.1" evidence="8"/>
<keyword evidence="8" id="KW-0963">Cytoplasm</keyword>
<dbReference type="GO" id="GO:0005524">
    <property type="term" value="F:ATP binding"/>
    <property type="evidence" value="ECO:0007669"/>
    <property type="project" value="UniProtKB-KW"/>
</dbReference>
<feature type="binding site" evidence="8">
    <location>
        <begin position="151"/>
        <end position="154"/>
    </location>
    <ligand>
        <name>ATP</name>
        <dbReference type="ChEBI" id="CHEBI:30616"/>
    </ligand>
</feature>
<evidence type="ECO:0000256" key="2">
    <source>
        <dbReference type="ARBA" id="ARBA00009256"/>
    </source>
</evidence>
<dbReference type="NCBIfam" id="TIGR00018">
    <property type="entry name" value="panC"/>
    <property type="match status" value="1"/>
</dbReference>
<comment type="catalytic activity">
    <reaction evidence="7 8">
        <text>(R)-pantoate + beta-alanine + ATP = (R)-pantothenate + AMP + diphosphate + H(+)</text>
        <dbReference type="Rhea" id="RHEA:10912"/>
        <dbReference type="ChEBI" id="CHEBI:15378"/>
        <dbReference type="ChEBI" id="CHEBI:15980"/>
        <dbReference type="ChEBI" id="CHEBI:29032"/>
        <dbReference type="ChEBI" id="CHEBI:30616"/>
        <dbReference type="ChEBI" id="CHEBI:33019"/>
        <dbReference type="ChEBI" id="CHEBI:57966"/>
        <dbReference type="ChEBI" id="CHEBI:456215"/>
        <dbReference type="EC" id="6.3.2.1"/>
    </reaction>
</comment>
<evidence type="ECO:0000256" key="3">
    <source>
        <dbReference type="ARBA" id="ARBA00022598"/>
    </source>
</evidence>
<dbReference type="Gene3D" id="3.30.1300.10">
    <property type="entry name" value="Pantoate-beta-alanine ligase, C-terminal domain"/>
    <property type="match status" value="1"/>
</dbReference>
<feature type="binding site" evidence="8">
    <location>
        <position position="67"/>
    </location>
    <ligand>
        <name>(R)-pantoate</name>
        <dbReference type="ChEBI" id="CHEBI:15980"/>
    </ligand>
</feature>
<organism evidence="9 10">
    <name type="scientific">Flaviflexus ciconiae</name>
    <dbReference type="NCBI Taxonomy" id="2496867"/>
    <lineage>
        <taxon>Bacteria</taxon>
        <taxon>Bacillati</taxon>
        <taxon>Actinomycetota</taxon>
        <taxon>Actinomycetes</taxon>
        <taxon>Actinomycetales</taxon>
        <taxon>Actinomycetaceae</taxon>
        <taxon>Flaviflexus</taxon>
    </lineage>
</organism>
<dbReference type="GO" id="GO:0005829">
    <property type="term" value="C:cytosol"/>
    <property type="evidence" value="ECO:0007669"/>
    <property type="project" value="TreeGrafter"/>
</dbReference>
<accession>A0A3Q9G735</accession>
<dbReference type="Proteomes" id="UP000280344">
    <property type="component" value="Chromosome"/>
</dbReference>
<evidence type="ECO:0000256" key="8">
    <source>
        <dbReference type="HAMAP-Rule" id="MF_00158"/>
    </source>
</evidence>
<evidence type="ECO:0000313" key="9">
    <source>
        <dbReference type="EMBL" id="AZQ77221.1"/>
    </source>
</evidence>
<comment type="subcellular location">
    <subcellularLocation>
        <location evidence="8">Cytoplasm</location>
    </subcellularLocation>
</comment>
<feature type="binding site" evidence="8">
    <location>
        <begin position="188"/>
        <end position="191"/>
    </location>
    <ligand>
        <name>ATP</name>
        <dbReference type="ChEBI" id="CHEBI:30616"/>
    </ligand>
</feature>
<reference evidence="9 10" key="1">
    <citation type="submission" date="2018-12" db="EMBL/GenBank/DDBJ databases">
        <title>Complete genome sequence of Flaviflexus sp. H23T48.</title>
        <authorList>
            <person name="Bae J.-W."/>
            <person name="Lee J.-Y."/>
        </authorList>
    </citation>
    <scope>NUCLEOTIDE SEQUENCE [LARGE SCALE GENOMIC DNA]</scope>
    <source>
        <strain evidence="9 10">H23T48</strain>
    </source>
</reference>
<dbReference type="OrthoDB" id="9773087at2"/>
<dbReference type="HAMAP" id="MF_00158">
    <property type="entry name" value="PanC"/>
    <property type="match status" value="1"/>
</dbReference>
<comment type="subunit">
    <text evidence="8">Homodimer.</text>
</comment>
<feature type="binding site" evidence="8">
    <location>
        <begin position="36"/>
        <end position="43"/>
    </location>
    <ligand>
        <name>ATP</name>
        <dbReference type="ChEBI" id="CHEBI:30616"/>
    </ligand>
</feature>
<dbReference type="AlphaFoldDB" id="A0A3Q9G735"/>
<evidence type="ECO:0000256" key="7">
    <source>
        <dbReference type="ARBA" id="ARBA00048258"/>
    </source>
</evidence>
<name>A0A3Q9G735_9ACTO</name>
<evidence type="ECO:0000256" key="1">
    <source>
        <dbReference type="ARBA" id="ARBA00004990"/>
    </source>
</evidence>
<dbReference type="Gene3D" id="3.40.50.620">
    <property type="entry name" value="HUPs"/>
    <property type="match status" value="1"/>
</dbReference>
<feature type="binding site" evidence="8">
    <location>
        <position position="180"/>
    </location>
    <ligand>
        <name>ATP</name>
        <dbReference type="ChEBI" id="CHEBI:30616"/>
    </ligand>
</feature>
<evidence type="ECO:0000313" key="10">
    <source>
        <dbReference type="Proteomes" id="UP000280344"/>
    </source>
</evidence>
<sequence length="285" mass="30833">MVEGRRLKPVTNVVSTKKELIEALPLTGSVGLVMTMGALHAGHRQLVDAARKENETVVVSIYVNPLQFAPGEDFDTYPRNLAQDLELLGDVDIVFAPTDEEMYPREPLVRVNPGEVATRFEGKTRPTHFAGVLQVVAKVLNLVRPDRAYFGQKDAQQLALVRTMVADLDMRTNIVAVPIVREESGLALSSRNAYLSTEERNLALALVGSLRAAREAAAAGASPEETEKVLSEALEAAEGVAVDYATIVNPDTFQRVSSNAKQGLGIVAARVGPTRLIDNMEVTFG</sequence>
<keyword evidence="10" id="KW-1185">Reference proteome</keyword>
<comment type="pathway">
    <text evidence="1 8">Cofactor biosynthesis; (R)-pantothenate biosynthesis; (R)-pantothenate from (R)-pantoate and beta-alanine: step 1/1.</text>
</comment>
<evidence type="ECO:0000256" key="6">
    <source>
        <dbReference type="ARBA" id="ARBA00022840"/>
    </source>
</evidence>
<evidence type="ECO:0000256" key="5">
    <source>
        <dbReference type="ARBA" id="ARBA00022741"/>
    </source>
</evidence>
<feature type="active site" description="Proton donor" evidence="8">
    <location>
        <position position="43"/>
    </location>
</feature>
<keyword evidence="6 8" id="KW-0067">ATP-binding</keyword>
<dbReference type="SUPFAM" id="SSF52374">
    <property type="entry name" value="Nucleotidylyl transferase"/>
    <property type="match status" value="1"/>
</dbReference>
<dbReference type="CDD" id="cd00560">
    <property type="entry name" value="PanC"/>
    <property type="match status" value="1"/>
</dbReference>
<feature type="binding site" evidence="8">
    <location>
        <position position="157"/>
    </location>
    <ligand>
        <name>(R)-pantoate</name>
        <dbReference type="ChEBI" id="CHEBI:15980"/>
    </ligand>
</feature>
<dbReference type="InterPro" id="IPR014729">
    <property type="entry name" value="Rossmann-like_a/b/a_fold"/>
</dbReference>
<gene>
    <name evidence="8" type="primary">panC</name>
    <name evidence="9" type="ORF">EJ997_07625</name>
</gene>
<keyword evidence="4 8" id="KW-0566">Pantothenate biosynthesis</keyword>
<dbReference type="EMBL" id="CP034593">
    <property type="protein sequence ID" value="AZQ77221.1"/>
    <property type="molecule type" value="Genomic_DNA"/>
</dbReference>